<keyword evidence="3" id="KW-1185">Reference proteome</keyword>
<gene>
    <name evidence="2" type="ORF">JJE72_05935</name>
</gene>
<evidence type="ECO:0000313" key="3">
    <source>
        <dbReference type="Proteomes" id="UP000639051"/>
    </source>
</evidence>
<reference evidence="2 3" key="1">
    <citation type="submission" date="2021-01" db="EMBL/GenBank/DDBJ databases">
        <title>Genome public.</title>
        <authorList>
            <person name="Liu C."/>
            <person name="Sun Q."/>
        </authorList>
    </citation>
    <scope>NUCLEOTIDE SEQUENCE [LARGE SCALE GENOMIC DNA]</scope>
    <source>
        <strain evidence="2 3">JC656</strain>
    </source>
</reference>
<name>A0ABS1K0Y6_9MICC</name>
<dbReference type="PANTHER" id="PTHR42951">
    <property type="entry name" value="METALLO-BETA-LACTAMASE DOMAIN-CONTAINING"/>
    <property type="match status" value="1"/>
</dbReference>
<evidence type="ECO:0000259" key="1">
    <source>
        <dbReference type="SMART" id="SM00849"/>
    </source>
</evidence>
<dbReference type="PANTHER" id="PTHR42951:SF14">
    <property type="entry name" value="METALLO-BETA-LACTAMASE SUPERFAMILY PROTEIN"/>
    <property type="match status" value="1"/>
</dbReference>
<feature type="domain" description="Metallo-beta-lactamase" evidence="1">
    <location>
        <begin position="14"/>
        <end position="217"/>
    </location>
</feature>
<comment type="caution">
    <text evidence="2">The sequence shown here is derived from an EMBL/GenBank/DDBJ whole genome shotgun (WGS) entry which is preliminary data.</text>
</comment>
<dbReference type="Gene3D" id="3.60.15.10">
    <property type="entry name" value="Ribonuclease Z/Hydroxyacylglutathione hydrolase-like"/>
    <property type="match status" value="1"/>
</dbReference>
<dbReference type="RefSeq" id="WP_189694291.1">
    <property type="nucleotide sequence ID" value="NZ_BNCM01000009.1"/>
</dbReference>
<dbReference type="SMART" id="SM00849">
    <property type="entry name" value="Lactamase_B"/>
    <property type="match status" value="1"/>
</dbReference>
<proteinExistence type="predicted"/>
<protein>
    <submittedName>
        <fullName evidence="2">MBL fold metallo-hydrolase</fullName>
    </submittedName>
</protein>
<dbReference type="EMBL" id="JAERRC010000015">
    <property type="protein sequence ID" value="MBL0705047.1"/>
    <property type="molecule type" value="Genomic_DNA"/>
</dbReference>
<accession>A0ABS1K0Y6</accession>
<organism evidence="2 3">
    <name type="scientific">Sinomonas cellulolyticus</name>
    <dbReference type="NCBI Taxonomy" id="2801916"/>
    <lineage>
        <taxon>Bacteria</taxon>
        <taxon>Bacillati</taxon>
        <taxon>Actinomycetota</taxon>
        <taxon>Actinomycetes</taxon>
        <taxon>Micrococcales</taxon>
        <taxon>Micrococcaceae</taxon>
        <taxon>Sinomonas</taxon>
    </lineage>
</organism>
<evidence type="ECO:0000313" key="2">
    <source>
        <dbReference type="EMBL" id="MBL0705047.1"/>
    </source>
</evidence>
<dbReference type="SUPFAM" id="SSF56281">
    <property type="entry name" value="Metallo-hydrolase/oxidoreductase"/>
    <property type="match status" value="1"/>
</dbReference>
<dbReference type="InterPro" id="IPR001279">
    <property type="entry name" value="Metallo-B-lactamas"/>
</dbReference>
<sequence>MELAPGLHRIGNDLVAAYLVVEPGGITLIDAGLPGQWKDLQAELAAMGRRTEDIRAVLLTHGDPDHLGFAERLRREHGVPVWAHAADSARARGLESSKPSWGPMRIGPVLRFLAYAATKGGLRPVHVSEVHEFADGDVLDLPGSPRVIGLPGHSPGSVAFHVPSVDAVFVGDGLTTRHVLTGRSGPQPAPFTDDPAQALASLERLRSTEARWVLPGHGTPWRDGIAAAIDAVVRAAHDGSGAAR</sequence>
<dbReference type="Proteomes" id="UP000639051">
    <property type="component" value="Unassembled WGS sequence"/>
</dbReference>
<dbReference type="CDD" id="cd07721">
    <property type="entry name" value="yflN-like_MBL-fold"/>
    <property type="match status" value="1"/>
</dbReference>
<dbReference type="InterPro" id="IPR050855">
    <property type="entry name" value="NDM-1-like"/>
</dbReference>
<dbReference type="Pfam" id="PF00753">
    <property type="entry name" value="Lactamase_B"/>
    <property type="match status" value="1"/>
</dbReference>
<dbReference type="InterPro" id="IPR036866">
    <property type="entry name" value="RibonucZ/Hydroxyglut_hydro"/>
</dbReference>